<dbReference type="AlphaFoldDB" id="A0A0M8MSQ9"/>
<evidence type="ECO:0000313" key="2">
    <source>
        <dbReference type="Proteomes" id="UP000053831"/>
    </source>
</evidence>
<gene>
    <name evidence="1" type="ORF">ESCO_003246</name>
</gene>
<protein>
    <submittedName>
        <fullName evidence="1">Uncharacterized protein</fullName>
    </submittedName>
</protein>
<reference evidence="1 2" key="1">
    <citation type="submission" date="2015-07" db="EMBL/GenBank/DDBJ databases">
        <title>The genome of the fungus Escovopsis weberi, a specialized disease agent of ant agriculture.</title>
        <authorList>
            <person name="de Man T.J."/>
            <person name="Stajich J.E."/>
            <person name="Kubicek C.P."/>
            <person name="Chenthamara K."/>
            <person name="Atanasova L."/>
            <person name="Druzhinina I.S."/>
            <person name="Birnbaum S."/>
            <person name="Barribeau S.M."/>
            <person name="Teiling C."/>
            <person name="Suen G."/>
            <person name="Currie C."/>
            <person name="Gerardo N.M."/>
        </authorList>
    </citation>
    <scope>NUCLEOTIDE SEQUENCE [LARGE SCALE GENOMIC DNA]</scope>
</reference>
<name>A0A0M8MSQ9_ESCWE</name>
<accession>A0A0M8MSQ9</accession>
<organism evidence="1 2">
    <name type="scientific">Escovopsis weberi</name>
    <dbReference type="NCBI Taxonomy" id="150374"/>
    <lineage>
        <taxon>Eukaryota</taxon>
        <taxon>Fungi</taxon>
        <taxon>Dikarya</taxon>
        <taxon>Ascomycota</taxon>
        <taxon>Pezizomycotina</taxon>
        <taxon>Sordariomycetes</taxon>
        <taxon>Hypocreomycetidae</taxon>
        <taxon>Hypocreales</taxon>
        <taxon>Hypocreaceae</taxon>
        <taxon>Escovopsis</taxon>
    </lineage>
</organism>
<evidence type="ECO:0000313" key="1">
    <source>
        <dbReference type="EMBL" id="KOS17668.1"/>
    </source>
</evidence>
<dbReference type="EMBL" id="LGSR01000022">
    <property type="protein sequence ID" value="KOS17668.1"/>
    <property type="molecule type" value="Genomic_DNA"/>
</dbReference>
<dbReference type="Proteomes" id="UP000053831">
    <property type="component" value="Unassembled WGS sequence"/>
</dbReference>
<comment type="caution">
    <text evidence="1">The sequence shown here is derived from an EMBL/GenBank/DDBJ whole genome shotgun (WGS) entry which is preliminary data.</text>
</comment>
<keyword evidence="2" id="KW-1185">Reference proteome</keyword>
<proteinExistence type="predicted"/>
<sequence length="63" mass="7152">MYPQLINQEIQRTYVRPPGIVRNEFCDTYVDRELMLLRVGRAAVDVSPYADQLGILASVLVGK</sequence>